<feature type="transmembrane region" description="Helical" evidence="2">
    <location>
        <begin position="71"/>
        <end position="93"/>
    </location>
</feature>
<protein>
    <submittedName>
        <fullName evidence="3">Uncharacterized protein</fullName>
    </submittedName>
</protein>
<dbReference type="EMBL" id="JACMSC010000005">
    <property type="protein sequence ID" value="KAG6522713.1"/>
    <property type="molecule type" value="Genomic_DNA"/>
</dbReference>
<keyword evidence="2" id="KW-0472">Membrane</keyword>
<proteinExistence type="predicted"/>
<dbReference type="AlphaFoldDB" id="A0A8J5HIH2"/>
<name>A0A8J5HIH2_ZINOF</name>
<sequence>MGCATEQTPITSLPKSPLSLASPPRSLYPPLVHLSSMGKDISSSLAEAVPGSATAPIAFPTRHNLARTFKYLMVLPFVSATQFLSRGIPFIFNSLIVRYLTVADYAVIFLILMQVLLFNLFLLLLFRLTWA</sequence>
<feature type="transmembrane region" description="Helical" evidence="2">
    <location>
        <begin position="105"/>
        <end position="126"/>
    </location>
</feature>
<feature type="region of interest" description="Disordered" evidence="1">
    <location>
        <begin position="1"/>
        <end position="21"/>
    </location>
</feature>
<feature type="compositionally biased region" description="Polar residues" evidence="1">
    <location>
        <begin position="1"/>
        <end position="11"/>
    </location>
</feature>
<evidence type="ECO:0000313" key="3">
    <source>
        <dbReference type="EMBL" id="KAG6522713.1"/>
    </source>
</evidence>
<keyword evidence="4" id="KW-1185">Reference proteome</keyword>
<gene>
    <name evidence="3" type="ORF">ZIOFF_019864</name>
</gene>
<organism evidence="3 4">
    <name type="scientific">Zingiber officinale</name>
    <name type="common">Ginger</name>
    <name type="synonym">Amomum zingiber</name>
    <dbReference type="NCBI Taxonomy" id="94328"/>
    <lineage>
        <taxon>Eukaryota</taxon>
        <taxon>Viridiplantae</taxon>
        <taxon>Streptophyta</taxon>
        <taxon>Embryophyta</taxon>
        <taxon>Tracheophyta</taxon>
        <taxon>Spermatophyta</taxon>
        <taxon>Magnoliopsida</taxon>
        <taxon>Liliopsida</taxon>
        <taxon>Zingiberales</taxon>
        <taxon>Zingiberaceae</taxon>
        <taxon>Zingiber</taxon>
    </lineage>
</organism>
<comment type="caution">
    <text evidence="3">The sequence shown here is derived from an EMBL/GenBank/DDBJ whole genome shotgun (WGS) entry which is preliminary data.</text>
</comment>
<evidence type="ECO:0000256" key="2">
    <source>
        <dbReference type="SAM" id="Phobius"/>
    </source>
</evidence>
<keyword evidence="2" id="KW-0812">Transmembrane</keyword>
<keyword evidence="2" id="KW-1133">Transmembrane helix</keyword>
<accession>A0A8J5HIH2</accession>
<evidence type="ECO:0000256" key="1">
    <source>
        <dbReference type="SAM" id="MobiDB-lite"/>
    </source>
</evidence>
<reference evidence="3 4" key="1">
    <citation type="submission" date="2020-08" db="EMBL/GenBank/DDBJ databases">
        <title>Plant Genome Project.</title>
        <authorList>
            <person name="Zhang R.-G."/>
        </authorList>
    </citation>
    <scope>NUCLEOTIDE SEQUENCE [LARGE SCALE GENOMIC DNA]</scope>
    <source>
        <tissue evidence="3">Rhizome</tissue>
    </source>
</reference>
<evidence type="ECO:0000313" key="4">
    <source>
        <dbReference type="Proteomes" id="UP000734854"/>
    </source>
</evidence>
<feature type="compositionally biased region" description="Low complexity" evidence="1">
    <location>
        <begin position="12"/>
        <end position="21"/>
    </location>
</feature>
<dbReference type="Proteomes" id="UP000734854">
    <property type="component" value="Unassembled WGS sequence"/>
</dbReference>